<reference evidence="1" key="2">
    <citation type="journal article" date="2015" name="Data Brief">
        <title>Shoot transcriptome of the giant reed, Arundo donax.</title>
        <authorList>
            <person name="Barrero R.A."/>
            <person name="Guerrero F.D."/>
            <person name="Moolhuijzen P."/>
            <person name="Goolsby J.A."/>
            <person name="Tidwell J."/>
            <person name="Bellgard S.E."/>
            <person name="Bellgard M.I."/>
        </authorList>
    </citation>
    <scope>NUCLEOTIDE SEQUENCE</scope>
    <source>
        <tissue evidence="1">Shoot tissue taken approximately 20 cm above the soil surface</tissue>
    </source>
</reference>
<name>A0A0A9GTV2_ARUDO</name>
<reference evidence="1" key="1">
    <citation type="submission" date="2014-09" db="EMBL/GenBank/DDBJ databases">
        <authorList>
            <person name="Magalhaes I.L.F."/>
            <person name="Oliveira U."/>
            <person name="Santos F.R."/>
            <person name="Vidigal T.H.D.A."/>
            <person name="Brescovit A.D."/>
            <person name="Santos A.J."/>
        </authorList>
    </citation>
    <scope>NUCLEOTIDE SEQUENCE</scope>
    <source>
        <tissue evidence="1">Shoot tissue taken approximately 20 cm above the soil surface</tissue>
    </source>
</reference>
<proteinExistence type="predicted"/>
<evidence type="ECO:0000313" key="1">
    <source>
        <dbReference type="EMBL" id="JAE25986.1"/>
    </source>
</evidence>
<dbReference type="EMBL" id="GBRH01171910">
    <property type="protein sequence ID" value="JAE25986.1"/>
    <property type="molecule type" value="Transcribed_RNA"/>
</dbReference>
<dbReference type="AlphaFoldDB" id="A0A0A9GTV2"/>
<organism evidence="1">
    <name type="scientific">Arundo donax</name>
    <name type="common">Giant reed</name>
    <name type="synonym">Donax arundinaceus</name>
    <dbReference type="NCBI Taxonomy" id="35708"/>
    <lineage>
        <taxon>Eukaryota</taxon>
        <taxon>Viridiplantae</taxon>
        <taxon>Streptophyta</taxon>
        <taxon>Embryophyta</taxon>
        <taxon>Tracheophyta</taxon>
        <taxon>Spermatophyta</taxon>
        <taxon>Magnoliopsida</taxon>
        <taxon>Liliopsida</taxon>
        <taxon>Poales</taxon>
        <taxon>Poaceae</taxon>
        <taxon>PACMAD clade</taxon>
        <taxon>Arundinoideae</taxon>
        <taxon>Arundineae</taxon>
        <taxon>Arundo</taxon>
    </lineage>
</organism>
<protein>
    <submittedName>
        <fullName evidence="1">Uncharacterized protein</fullName>
    </submittedName>
</protein>
<accession>A0A0A9GTV2</accession>
<sequence>MAGARVGGCGREGEPAS</sequence>